<evidence type="ECO:0008006" key="12">
    <source>
        <dbReference type="Google" id="ProtNLM"/>
    </source>
</evidence>
<evidence type="ECO:0000259" key="9">
    <source>
        <dbReference type="Pfam" id="PF25137"/>
    </source>
</evidence>
<evidence type="ECO:0000256" key="5">
    <source>
        <dbReference type="ARBA" id="ARBA00023002"/>
    </source>
</evidence>
<proteinExistence type="inferred from homology"/>
<evidence type="ECO:0000256" key="3">
    <source>
        <dbReference type="ARBA" id="ARBA00010005"/>
    </source>
</evidence>
<dbReference type="GO" id="GO:0004022">
    <property type="term" value="F:alcohol dehydrogenase (NAD+) activity"/>
    <property type="evidence" value="ECO:0007669"/>
    <property type="project" value="InterPro"/>
</dbReference>
<evidence type="ECO:0000256" key="2">
    <source>
        <dbReference type="ARBA" id="ARBA00004173"/>
    </source>
</evidence>
<comment type="caution">
    <text evidence="10">The sequence shown here is derived from an EMBL/GenBank/DDBJ whole genome shotgun (WGS) entry which is preliminary data.</text>
</comment>
<evidence type="ECO:0000256" key="7">
    <source>
        <dbReference type="ARBA" id="ARBA00049496"/>
    </source>
</evidence>
<name>A0AAD5Y9P0_9FUNG</name>
<evidence type="ECO:0000256" key="1">
    <source>
        <dbReference type="ARBA" id="ARBA00000813"/>
    </source>
</evidence>
<dbReference type="Pfam" id="PF25137">
    <property type="entry name" value="ADH_Fe_C"/>
    <property type="match status" value="1"/>
</dbReference>
<dbReference type="Proteomes" id="UP001210925">
    <property type="component" value="Unassembled WGS sequence"/>
</dbReference>
<organism evidence="10 11">
    <name type="scientific">Boothiomyces macroporosus</name>
    <dbReference type="NCBI Taxonomy" id="261099"/>
    <lineage>
        <taxon>Eukaryota</taxon>
        <taxon>Fungi</taxon>
        <taxon>Fungi incertae sedis</taxon>
        <taxon>Chytridiomycota</taxon>
        <taxon>Chytridiomycota incertae sedis</taxon>
        <taxon>Chytridiomycetes</taxon>
        <taxon>Rhizophydiales</taxon>
        <taxon>Terramycetaceae</taxon>
        <taxon>Boothiomyces</taxon>
    </lineage>
</organism>
<keyword evidence="11" id="KW-1185">Reference proteome</keyword>
<dbReference type="InterPro" id="IPR042157">
    <property type="entry name" value="HOT"/>
</dbReference>
<comment type="catalytic activity">
    <reaction evidence="1">
        <text>(S)-3-hydroxybutanoate + 2-oxoglutarate = (R)-2-hydroxyglutarate + acetoacetate</text>
        <dbReference type="Rhea" id="RHEA:23048"/>
        <dbReference type="ChEBI" id="CHEBI:11047"/>
        <dbReference type="ChEBI" id="CHEBI:13705"/>
        <dbReference type="ChEBI" id="CHEBI:15801"/>
        <dbReference type="ChEBI" id="CHEBI:16810"/>
        <dbReference type="EC" id="1.1.99.24"/>
    </reaction>
</comment>
<dbReference type="AlphaFoldDB" id="A0AAD5Y9P0"/>
<sequence length="465" mass="50392">MSAQSRALRVIKAVQAASSQCPCHGSGHHHHMSSHNGVKDTDYAFELATSNIRYGLGVTKEVGMDMANLKAKKVVVFTDPNIAKLGPLKAVVESLETSKVPYVVYDGVKIEPTDISINHAVAFVKKERPDAFIAVGGGSVIDTAKAANLYLSHPESDFLDFVNAPIGKGIPPFKPVFPLVAVPTTAGTGSETTGTSIFDYTPKKFKTGIAFRSLKPLLGLVDPYNTRTMPPQVHVSTGLDVLCHSLESYTAIPYNERSPRPKNPILRPAYQGSNPISDIWSLKSLKMCIDNLPRAYKNPDDHEAQEQMILAATFAGIGFGNAGVHLCHGMSYPISGLNKKYNHPGYQPGVPLVPHGISVALSSPAVFEFTAPTDPDRHLEAAKLFGVDVSNVKREDAGKVLSDALRKFLHTLDVPDGLEAIGFNKSQLNDLVLGTLPQHRVTKLAPSPVGAEELERLFEKSWRLY</sequence>
<dbReference type="InterPro" id="IPR001670">
    <property type="entry name" value="ADH_Fe/GldA"/>
</dbReference>
<dbReference type="Gene3D" id="1.20.1090.10">
    <property type="entry name" value="Dehydroquinate synthase-like - alpha domain"/>
    <property type="match status" value="1"/>
</dbReference>
<feature type="domain" description="Alcohol dehydrogenase iron-type/glycerol dehydrogenase GldA" evidence="8">
    <location>
        <begin position="51"/>
        <end position="223"/>
    </location>
</feature>
<comment type="catalytic activity">
    <reaction evidence="7">
        <text>4-hydroxybutanoate + 2-oxoglutarate = (R)-2-hydroxyglutarate + succinate semialdehyde</text>
        <dbReference type="Rhea" id="RHEA:24734"/>
        <dbReference type="ChEBI" id="CHEBI:15801"/>
        <dbReference type="ChEBI" id="CHEBI:16724"/>
        <dbReference type="ChEBI" id="CHEBI:16810"/>
        <dbReference type="ChEBI" id="CHEBI:57706"/>
        <dbReference type="EC" id="1.1.99.24"/>
    </reaction>
</comment>
<dbReference type="GO" id="GO:0005739">
    <property type="term" value="C:mitochondrion"/>
    <property type="evidence" value="ECO:0007669"/>
    <property type="project" value="UniProtKB-SubCell"/>
</dbReference>
<dbReference type="InterPro" id="IPR039697">
    <property type="entry name" value="Alcohol_dehydrogenase_Fe"/>
</dbReference>
<gene>
    <name evidence="10" type="ORF">HK103_001933</name>
</gene>
<comment type="similarity">
    <text evidence="3">Belongs to the iron-containing alcohol dehydrogenase family. Hydroxyacid-oxoacid transhydrogenase subfamily.</text>
</comment>
<evidence type="ECO:0000256" key="6">
    <source>
        <dbReference type="ARBA" id="ARBA00023128"/>
    </source>
</evidence>
<dbReference type="FunFam" id="1.20.1090.10:FF:000003">
    <property type="entry name" value="Probable hydroxyacid-oxoacid transhydrogenase, mitochondrial"/>
    <property type="match status" value="1"/>
</dbReference>
<dbReference type="Pfam" id="PF00465">
    <property type="entry name" value="Fe-ADH"/>
    <property type="match status" value="1"/>
</dbReference>
<dbReference type="FunFam" id="3.40.50.1970:FF:000003">
    <property type="entry name" value="Alcohol dehydrogenase, iron-containing"/>
    <property type="match status" value="1"/>
</dbReference>
<dbReference type="EMBL" id="JADGKB010000016">
    <property type="protein sequence ID" value="KAJ3259672.1"/>
    <property type="molecule type" value="Genomic_DNA"/>
</dbReference>
<evidence type="ECO:0000313" key="11">
    <source>
        <dbReference type="Proteomes" id="UP001210925"/>
    </source>
</evidence>
<dbReference type="CDD" id="cd08190">
    <property type="entry name" value="HOT"/>
    <property type="match status" value="1"/>
</dbReference>
<evidence type="ECO:0000256" key="4">
    <source>
        <dbReference type="ARBA" id="ARBA00022946"/>
    </source>
</evidence>
<dbReference type="GO" id="GO:0046872">
    <property type="term" value="F:metal ion binding"/>
    <property type="evidence" value="ECO:0007669"/>
    <property type="project" value="InterPro"/>
</dbReference>
<dbReference type="PANTHER" id="PTHR11496:SF83">
    <property type="entry name" value="HYDROXYACID-OXOACID TRANSHYDROGENASE, MITOCHONDRIAL"/>
    <property type="match status" value="1"/>
</dbReference>
<keyword evidence="6" id="KW-0496">Mitochondrion</keyword>
<evidence type="ECO:0000259" key="8">
    <source>
        <dbReference type="Pfam" id="PF00465"/>
    </source>
</evidence>
<dbReference type="SUPFAM" id="SSF56796">
    <property type="entry name" value="Dehydroquinate synthase-like"/>
    <property type="match status" value="1"/>
</dbReference>
<accession>A0AAD5Y9P0</accession>
<feature type="domain" description="Fe-containing alcohol dehydrogenase-like C-terminal" evidence="9">
    <location>
        <begin position="272"/>
        <end position="461"/>
    </location>
</feature>
<dbReference type="Gene3D" id="3.40.50.1970">
    <property type="match status" value="1"/>
</dbReference>
<reference evidence="10" key="1">
    <citation type="submission" date="2020-05" db="EMBL/GenBank/DDBJ databases">
        <title>Phylogenomic resolution of chytrid fungi.</title>
        <authorList>
            <person name="Stajich J.E."/>
            <person name="Amses K."/>
            <person name="Simmons R."/>
            <person name="Seto K."/>
            <person name="Myers J."/>
            <person name="Bonds A."/>
            <person name="Quandt C.A."/>
            <person name="Barry K."/>
            <person name="Liu P."/>
            <person name="Grigoriev I."/>
            <person name="Longcore J.E."/>
            <person name="James T.Y."/>
        </authorList>
    </citation>
    <scope>NUCLEOTIDE SEQUENCE</scope>
    <source>
        <strain evidence="10">PLAUS21</strain>
    </source>
</reference>
<comment type="subcellular location">
    <subcellularLocation>
        <location evidence="2">Mitochondrion</location>
    </subcellularLocation>
</comment>
<dbReference type="GO" id="GO:0047988">
    <property type="term" value="F:hydroxyacid-oxoacid transhydrogenase activity"/>
    <property type="evidence" value="ECO:0007669"/>
    <property type="project" value="UniProtKB-EC"/>
</dbReference>
<evidence type="ECO:0000313" key="10">
    <source>
        <dbReference type="EMBL" id="KAJ3259672.1"/>
    </source>
</evidence>
<keyword evidence="4" id="KW-0809">Transit peptide</keyword>
<keyword evidence="5" id="KW-0560">Oxidoreductase</keyword>
<protein>
    <recommendedName>
        <fullName evidence="12">Hydroxyacid-oxoacid transhydrogenase</fullName>
    </recommendedName>
</protein>
<dbReference type="PANTHER" id="PTHR11496">
    <property type="entry name" value="ALCOHOL DEHYDROGENASE"/>
    <property type="match status" value="1"/>
</dbReference>
<dbReference type="InterPro" id="IPR056798">
    <property type="entry name" value="ADH_Fe_C"/>
</dbReference>